<feature type="coiled-coil region" evidence="3">
    <location>
        <begin position="186"/>
        <end position="227"/>
    </location>
</feature>
<evidence type="ECO:0000313" key="6">
    <source>
        <dbReference type="EMBL" id="KAJ9602298.1"/>
    </source>
</evidence>
<evidence type="ECO:0000256" key="4">
    <source>
        <dbReference type="SAM" id="MobiDB-lite"/>
    </source>
</evidence>
<dbReference type="PROSITE" id="PS00036">
    <property type="entry name" value="BZIP_BASIC"/>
    <property type="match status" value="1"/>
</dbReference>
<keyword evidence="3" id="KW-0175">Coiled coil</keyword>
<dbReference type="InterPro" id="IPR004827">
    <property type="entry name" value="bZIP"/>
</dbReference>
<dbReference type="GO" id="GO:0000976">
    <property type="term" value="F:transcription cis-regulatory region binding"/>
    <property type="evidence" value="ECO:0007669"/>
    <property type="project" value="InterPro"/>
</dbReference>
<dbReference type="GO" id="GO:0090575">
    <property type="term" value="C:RNA polymerase II transcription regulator complex"/>
    <property type="evidence" value="ECO:0007669"/>
    <property type="project" value="TreeGrafter"/>
</dbReference>
<dbReference type="InterPro" id="IPR046347">
    <property type="entry name" value="bZIP_sf"/>
</dbReference>
<dbReference type="SMART" id="SM00338">
    <property type="entry name" value="BRLZ"/>
    <property type="match status" value="1"/>
</dbReference>
<dbReference type="PANTHER" id="PTHR40621">
    <property type="entry name" value="TRANSCRIPTION FACTOR KAPC-RELATED"/>
    <property type="match status" value="1"/>
</dbReference>
<reference evidence="6" key="1">
    <citation type="submission" date="2022-10" db="EMBL/GenBank/DDBJ databases">
        <title>Culturing micro-colonial fungi from biological soil crusts in the Mojave desert and describing Neophaeococcomyces mojavensis, and introducing the new genera and species Taxawa tesnikishii.</title>
        <authorList>
            <person name="Kurbessoian T."/>
            <person name="Stajich J.E."/>
        </authorList>
    </citation>
    <scope>NUCLEOTIDE SEQUENCE</scope>
    <source>
        <strain evidence="6">TK_41</strain>
    </source>
</reference>
<dbReference type="PANTHER" id="PTHR40621:SF6">
    <property type="entry name" value="AP-1-LIKE TRANSCRIPTION FACTOR YAP1-RELATED"/>
    <property type="match status" value="1"/>
</dbReference>
<dbReference type="InterPro" id="IPR050936">
    <property type="entry name" value="AP-1-like"/>
</dbReference>
<keyword evidence="7" id="KW-1185">Reference proteome</keyword>
<gene>
    <name evidence="6" type="ORF">H2200_013153</name>
</gene>
<dbReference type="AlphaFoldDB" id="A0AA39CBG3"/>
<feature type="domain" description="BZIP" evidence="5">
    <location>
        <begin position="165"/>
        <end position="224"/>
    </location>
</feature>
<dbReference type="SUPFAM" id="SSF57959">
    <property type="entry name" value="Leucine zipper domain"/>
    <property type="match status" value="1"/>
</dbReference>
<evidence type="ECO:0000313" key="7">
    <source>
        <dbReference type="Proteomes" id="UP001172673"/>
    </source>
</evidence>
<dbReference type="Proteomes" id="UP001172673">
    <property type="component" value="Unassembled WGS sequence"/>
</dbReference>
<dbReference type="Pfam" id="PF00170">
    <property type="entry name" value="bZIP_1"/>
    <property type="match status" value="1"/>
</dbReference>
<sequence>MDNIRYTHFKTPANEALFASYGRQLRVLDTTKAPSAPQHEHIPTEVVNQPDTIDSAWPSAHDQSSMRIPHMAHIEYTSSVDWSLQDFMVAAKKTSLLDRADVCQELSPCSSLMEFGTLSPAQEESPLEWMPINDASDPHPQNGSKNSQRSSSKPRGGKRSIEAIERRKHQNRRAQQAFRARRKERQEQLRAQIIDLKHQHAETLRETEELHKELNQLKEQNSLLKKCIQSSFASTNNDFSFSLPWQT</sequence>
<comment type="subcellular location">
    <subcellularLocation>
        <location evidence="1">Nucleus</location>
    </subcellularLocation>
</comment>
<dbReference type="EMBL" id="JAPDRK010000027">
    <property type="protein sequence ID" value="KAJ9602298.1"/>
    <property type="molecule type" value="Genomic_DNA"/>
</dbReference>
<dbReference type="Gene3D" id="1.20.5.170">
    <property type="match status" value="1"/>
</dbReference>
<comment type="caution">
    <text evidence="6">The sequence shown here is derived from an EMBL/GenBank/DDBJ whole genome shotgun (WGS) entry which is preliminary data.</text>
</comment>
<proteinExistence type="predicted"/>
<keyword evidence="2" id="KW-0539">Nucleus</keyword>
<feature type="region of interest" description="Disordered" evidence="4">
    <location>
        <begin position="130"/>
        <end position="185"/>
    </location>
</feature>
<organism evidence="6 7">
    <name type="scientific">Cladophialophora chaetospira</name>
    <dbReference type="NCBI Taxonomy" id="386627"/>
    <lineage>
        <taxon>Eukaryota</taxon>
        <taxon>Fungi</taxon>
        <taxon>Dikarya</taxon>
        <taxon>Ascomycota</taxon>
        <taxon>Pezizomycotina</taxon>
        <taxon>Eurotiomycetes</taxon>
        <taxon>Chaetothyriomycetidae</taxon>
        <taxon>Chaetothyriales</taxon>
        <taxon>Herpotrichiellaceae</taxon>
        <taxon>Cladophialophora</taxon>
    </lineage>
</organism>
<evidence type="ECO:0000256" key="3">
    <source>
        <dbReference type="SAM" id="Coils"/>
    </source>
</evidence>
<accession>A0AA39CBG3</accession>
<evidence type="ECO:0000256" key="2">
    <source>
        <dbReference type="ARBA" id="ARBA00023242"/>
    </source>
</evidence>
<name>A0AA39CBG3_9EURO</name>
<dbReference type="GO" id="GO:0001228">
    <property type="term" value="F:DNA-binding transcription activator activity, RNA polymerase II-specific"/>
    <property type="evidence" value="ECO:0007669"/>
    <property type="project" value="TreeGrafter"/>
</dbReference>
<dbReference type="CDD" id="cd14688">
    <property type="entry name" value="bZIP_YAP"/>
    <property type="match status" value="1"/>
</dbReference>
<evidence type="ECO:0000259" key="5">
    <source>
        <dbReference type="PROSITE" id="PS50217"/>
    </source>
</evidence>
<protein>
    <recommendedName>
        <fullName evidence="5">BZIP domain-containing protein</fullName>
    </recommendedName>
</protein>
<dbReference type="PROSITE" id="PS50217">
    <property type="entry name" value="BZIP"/>
    <property type="match status" value="1"/>
</dbReference>
<evidence type="ECO:0000256" key="1">
    <source>
        <dbReference type="ARBA" id="ARBA00004123"/>
    </source>
</evidence>